<gene>
    <name evidence="1" type="ORF">SAMN05216269_11071</name>
</gene>
<organism evidence="1 2">
    <name type="scientific">Flavobacterium xinjiangense</name>
    <dbReference type="NCBI Taxonomy" id="178356"/>
    <lineage>
        <taxon>Bacteria</taxon>
        <taxon>Pseudomonadati</taxon>
        <taxon>Bacteroidota</taxon>
        <taxon>Flavobacteriia</taxon>
        <taxon>Flavobacteriales</taxon>
        <taxon>Flavobacteriaceae</taxon>
        <taxon>Flavobacterium</taxon>
    </lineage>
</organism>
<dbReference type="Proteomes" id="UP000184092">
    <property type="component" value="Unassembled WGS sequence"/>
</dbReference>
<sequence length="30" mass="3599">MIFIYVIIIKIVILMNIIKKEVHFTPNLLQ</sequence>
<protein>
    <submittedName>
        <fullName evidence="1">Uncharacterized protein</fullName>
    </submittedName>
</protein>
<dbReference type="STRING" id="178356.SAMN05216269_11071"/>
<dbReference type="EMBL" id="FRCL01000010">
    <property type="protein sequence ID" value="SHN00054.1"/>
    <property type="molecule type" value="Genomic_DNA"/>
</dbReference>
<evidence type="ECO:0000313" key="1">
    <source>
        <dbReference type="EMBL" id="SHN00054.1"/>
    </source>
</evidence>
<dbReference type="AlphaFoldDB" id="A0A1M7N8Y7"/>
<proteinExistence type="predicted"/>
<name>A0A1M7N8Y7_9FLAO</name>
<reference evidence="2" key="1">
    <citation type="submission" date="2016-11" db="EMBL/GenBank/DDBJ databases">
        <authorList>
            <person name="Varghese N."/>
            <person name="Submissions S."/>
        </authorList>
    </citation>
    <scope>NUCLEOTIDE SEQUENCE [LARGE SCALE GENOMIC DNA]</scope>
    <source>
        <strain evidence="2">CGMCC 1.2749</strain>
    </source>
</reference>
<keyword evidence="2" id="KW-1185">Reference proteome</keyword>
<evidence type="ECO:0000313" key="2">
    <source>
        <dbReference type="Proteomes" id="UP000184092"/>
    </source>
</evidence>
<accession>A0A1M7N8Y7</accession>